<gene>
    <name evidence="1" type="ORF">CK203_021382</name>
</gene>
<proteinExistence type="predicted"/>
<evidence type="ECO:0000313" key="1">
    <source>
        <dbReference type="EMBL" id="RVW99685.1"/>
    </source>
</evidence>
<dbReference type="Proteomes" id="UP000288805">
    <property type="component" value="Unassembled WGS sequence"/>
</dbReference>
<reference evidence="1 2" key="1">
    <citation type="journal article" date="2018" name="PLoS Genet.">
        <title>Population sequencing reveals clonal diversity and ancestral inbreeding in the grapevine cultivar Chardonnay.</title>
        <authorList>
            <person name="Roach M.J."/>
            <person name="Johnson D.L."/>
            <person name="Bohlmann J."/>
            <person name="van Vuuren H.J."/>
            <person name="Jones S.J."/>
            <person name="Pretorius I.S."/>
            <person name="Schmidt S.A."/>
            <person name="Borneman A.R."/>
        </authorList>
    </citation>
    <scope>NUCLEOTIDE SEQUENCE [LARGE SCALE GENOMIC DNA]</scope>
    <source>
        <strain evidence="2">cv. Chardonnay</strain>
        <tissue evidence="1">Leaf</tissue>
    </source>
</reference>
<dbReference type="AlphaFoldDB" id="A0A438ISU2"/>
<organism evidence="1 2">
    <name type="scientific">Vitis vinifera</name>
    <name type="common">Grape</name>
    <dbReference type="NCBI Taxonomy" id="29760"/>
    <lineage>
        <taxon>Eukaryota</taxon>
        <taxon>Viridiplantae</taxon>
        <taxon>Streptophyta</taxon>
        <taxon>Embryophyta</taxon>
        <taxon>Tracheophyta</taxon>
        <taxon>Spermatophyta</taxon>
        <taxon>Magnoliopsida</taxon>
        <taxon>eudicotyledons</taxon>
        <taxon>Gunneridae</taxon>
        <taxon>Pentapetalae</taxon>
        <taxon>rosids</taxon>
        <taxon>Vitales</taxon>
        <taxon>Vitaceae</taxon>
        <taxon>Viteae</taxon>
        <taxon>Vitis</taxon>
    </lineage>
</organism>
<protein>
    <submittedName>
        <fullName evidence="1">Uncharacterized protein</fullName>
    </submittedName>
</protein>
<evidence type="ECO:0000313" key="2">
    <source>
        <dbReference type="Proteomes" id="UP000288805"/>
    </source>
</evidence>
<accession>A0A438ISU2</accession>
<dbReference type="EMBL" id="QGNW01000086">
    <property type="protein sequence ID" value="RVW99685.1"/>
    <property type="molecule type" value="Genomic_DNA"/>
</dbReference>
<comment type="caution">
    <text evidence="1">The sequence shown here is derived from an EMBL/GenBank/DDBJ whole genome shotgun (WGS) entry which is preliminary data.</text>
</comment>
<name>A0A438ISU2_VITVI</name>
<sequence length="114" mass="13048">MSRHYMVDIKKVTKSHVPTMNAPAHIDVPKGQLENVIANESKTRLKRGSNDETQLDKQLALEETQIDQISVSRTEEISMNHTGETKDCSDIIIDNIFTFQVAMDIMRNDEYQEP</sequence>